<dbReference type="Proteomes" id="UP001454036">
    <property type="component" value="Unassembled WGS sequence"/>
</dbReference>
<dbReference type="PANTHER" id="PTHR45098">
    <property type="entry name" value="DNAJ DOMAIN CONTAINING PROTEIN, EXPRESSED"/>
    <property type="match status" value="1"/>
</dbReference>
<proteinExistence type="predicted"/>
<dbReference type="CDD" id="cd06257">
    <property type="entry name" value="DnaJ"/>
    <property type="match status" value="1"/>
</dbReference>
<dbReference type="Pfam" id="PF00226">
    <property type="entry name" value="DnaJ"/>
    <property type="match status" value="1"/>
</dbReference>
<dbReference type="PANTHER" id="PTHR45098:SF1">
    <property type="entry name" value="DNAJ DOMAIN CONTAINING PROTEIN, EXPRESSED"/>
    <property type="match status" value="1"/>
</dbReference>
<dbReference type="SMART" id="SM00271">
    <property type="entry name" value="DnaJ"/>
    <property type="match status" value="1"/>
</dbReference>
<reference evidence="3 4" key="1">
    <citation type="submission" date="2024-01" db="EMBL/GenBank/DDBJ databases">
        <title>The complete chloroplast genome sequence of Lithospermum erythrorhizon: insights into the phylogenetic relationship among Boraginaceae species and the maternal lineages of purple gromwells.</title>
        <authorList>
            <person name="Okada T."/>
            <person name="Watanabe K."/>
        </authorList>
    </citation>
    <scope>NUCLEOTIDE SEQUENCE [LARGE SCALE GENOMIC DNA]</scope>
</reference>
<feature type="domain" description="J" evidence="2">
    <location>
        <begin position="6"/>
        <end position="76"/>
    </location>
</feature>
<gene>
    <name evidence="3" type="ORF">LIER_39876</name>
</gene>
<protein>
    <submittedName>
        <fullName evidence="3">Chaperone</fullName>
    </submittedName>
</protein>
<evidence type="ECO:0000259" key="2">
    <source>
        <dbReference type="PROSITE" id="PS50076"/>
    </source>
</evidence>
<dbReference type="PRINTS" id="PR00625">
    <property type="entry name" value="JDOMAIN"/>
</dbReference>
<comment type="caution">
    <text evidence="3">The sequence shown here is derived from an EMBL/GenBank/DDBJ whole genome shotgun (WGS) entry which is preliminary data.</text>
</comment>
<name>A0AAV3QMY2_LITER</name>
<dbReference type="PROSITE" id="PS00636">
    <property type="entry name" value="DNAJ_1"/>
    <property type="match status" value="1"/>
</dbReference>
<feature type="compositionally biased region" description="Basic and acidic residues" evidence="1">
    <location>
        <begin position="96"/>
        <end position="111"/>
    </location>
</feature>
<feature type="region of interest" description="Disordered" evidence="1">
    <location>
        <begin position="91"/>
        <end position="121"/>
    </location>
</feature>
<sequence length="198" mass="22539">MATEVDHYVVLGLPSCEEGAKLSDKDITTAYKSKGLELHPDKSPHDPNAHVNFQNLKESYQVLKDEKERKKFDALLRVESEKIRCRFRKDPKRKKRMDDLEERERSKSRKEEEEEEEEDKIISRKVKEEIAAIISAIISEKTKVSAVVVMASNNATVAAIGSDLGYVSNPLTIKKIPKRKLTSQGSATRPAFRQNLLM</sequence>
<dbReference type="Gene3D" id="1.10.287.110">
    <property type="entry name" value="DnaJ domain"/>
    <property type="match status" value="1"/>
</dbReference>
<dbReference type="InterPro" id="IPR001623">
    <property type="entry name" value="DnaJ_domain"/>
</dbReference>
<dbReference type="EMBL" id="BAABME010022067">
    <property type="protein sequence ID" value="GAA0164925.1"/>
    <property type="molecule type" value="Genomic_DNA"/>
</dbReference>
<accession>A0AAV3QMY2</accession>
<evidence type="ECO:0000256" key="1">
    <source>
        <dbReference type="SAM" id="MobiDB-lite"/>
    </source>
</evidence>
<organism evidence="3 4">
    <name type="scientific">Lithospermum erythrorhizon</name>
    <name type="common">Purple gromwell</name>
    <name type="synonym">Lithospermum officinale var. erythrorhizon</name>
    <dbReference type="NCBI Taxonomy" id="34254"/>
    <lineage>
        <taxon>Eukaryota</taxon>
        <taxon>Viridiplantae</taxon>
        <taxon>Streptophyta</taxon>
        <taxon>Embryophyta</taxon>
        <taxon>Tracheophyta</taxon>
        <taxon>Spermatophyta</taxon>
        <taxon>Magnoliopsida</taxon>
        <taxon>eudicotyledons</taxon>
        <taxon>Gunneridae</taxon>
        <taxon>Pentapetalae</taxon>
        <taxon>asterids</taxon>
        <taxon>lamiids</taxon>
        <taxon>Boraginales</taxon>
        <taxon>Boraginaceae</taxon>
        <taxon>Boraginoideae</taxon>
        <taxon>Lithospermeae</taxon>
        <taxon>Lithospermum</taxon>
    </lineage>
</organism>
<keyword evidence="4" id="KW-1185">Reference proteome</keyword>
<dbReference type="InterPro" id="IPR036869">
    <property type="entry name" value="J_dom_sf"/>
</dbReference>
<evidence type="ECO:0000313" key="3">
    <source>
        <dbReference type="EMBL" id="GAA0164925.1"/>
    </source>
</evidence>
<dbReference type="SUPFAM" id="SSF46565">
    <property type="entry name" value="Chaperone J-domain"/>
    <property type="match status" value="1"/>
</dbReference>
<evidence type="ECO:0000313" key="4">
    <source>
        <dbReference type="Proteomes" id="UP001454036"/>
    </source>
</evidence>
<dbReference type="PROSITE" id="PS50076">
    <property type="entry name" value="DNAJ_2"/>
    <property type="match status" value="1"/>
</dbReference>
<dbReference type="AlphaFoldDB" id="A0AAV3QMY2"/>
<dbReference type="InterPro" id="IPR018253">
    <property type="entry name" value="DnaJ_domain_CS"/>
</dbReference>